<evidence type="ECO:0000256" key="1">
    <source>
        <dbReference type="SAM" id="Phobius"/>
    </source>
</evidence>
<evidence type="ECO:0000259" key="2">
    <source>
        <dbReference type="Pfam" id="PF04366"/>
    </source>
</evidence>
<dbReference type="EMBL" id="JBDKXB010000013">
    <property type="protein sequence ID" value="MEY6432884.1"/>
    <property type="molecule type" value="Genomic_DNA"/>
</dbReference>
<feature type="transmembrane region" description="Helical" evidence="1">
    <location>
        <begin position="77"/>
        <end position="96"/>
    </location>
</feature>
<organism evidence="3 4">
    <name type="scientific">Thioalkalicoccus limnaeus</name>
    <dbReference type="NCBI Taxonomy" id="120681"/>
    <lineage>
        <taxon>Bacteria</taxon>
        <taxon>Pseudomonadati</taxon>
        <taxon>Pseudomonadota</taxon>
        <taxon>Gammaproteobacteria</taxon>
        <taxon>Chromatiales</taxon>
        <taxon>Chromatiaceae</taxon>
        <taxon>Thioalkalicoccus</taxon>
    </lineage>
</organism>
<gene>
    <name evidence="3" type="ORF">ABC977_10735</name>
</gene>
<keyword evidence="1" id="KW-0812">Transmembrane</keyword>
<proteinExistence type="predicted"/>
<dbReference type="InterPro" id="IPR007461">
    <property type="entry name" value="Ysc84_actin-binding"/>
</dbReference>
<comment type="caution">
    <text evidence="3">The sequence shown here is derived from an EMBL/GenBank/DDBJ whole genome shotgun (WGS) entry which is preliminary data.</text>
</comment>
<evidence type="ECO:0000313" key="4">
    <source>
        <dbReference type="Proteomes" id="UP001564408"/>
    </source>
</evidence>
<accession>A0ABV4BED6</accession>
<sequence>MSVWVVAMPVGMCASERSMDEAPCSLLVVIRTDPAVSDDTGSHDNPGCHAEVAFNSAFRNDRKEVNMSAILYRMRSVLLVVAVLFPLTLMGSPALAATAEELDRDAAQALQLLYETNPTAATVGEAATAILVFPNTIKAGLVFGGSYGEGVLMKGDTVVDYYNSVSGSWGWQAGAQSYSYVVFLMNDDAVRYLDESHGWEIGVGPTVVVVNEGVAKNLSSSTLKDDAYAFIFDQKGLMASLSIEGTKISPIKR</sequence>
<dbReference type="RefSeq" id="WP_369667271.1">
    <property type="nucleotide sequence ID" value="NZ_JBDKXB010000013.1"/>
</dbReference>
<keyword evidence="1" id="KW-0472">Membrane</keyword>
<feature type="domain" description="Ysc84 actin-binding" evidence="2">
    <location>
        <begin position="166"/>
        <end position="250"/>
    </location>
</feature>
<evidence type="ECO:0000313" key="3">
    <source>
        <dbReference type="EMBL" id="MEY6432884.1"/>
    </source>
</evidence>
<keyword evidence="4" id="KW-1185">Reference proteome</keyword>
<name>A0ABV4BED6_9GAMM</name>
<dbReference type="Pfam" id="PF04366">
    <property type="entry name" value="Ysc84"/>
    <property type="match status" value="1"/>
</dbReference>
<reference evidence="3 4" key="1">
    <citation type="submission" date="2024-05" db="EMBL/GenBank/DDBJ databases">
        <title>Genome Sequence and Characterization of the New Strain Purple Sulfur Bacterium of Genus Thioalkalicoccus.</title>
        <authorList>
            <person name="Bryantseva I.A."/>
            <person name="Kyndt J.A."/>
            <person name="Imhoff J.F."/>
        </authorList>
    </citation>
    <scope>NUCLEOTIDE SEQUENCE [LARGE SCALE GENOMIC DNA]</scope>
    <source>
        <strain evidence="3 4">Um2</strain>
    </source>
</reference>
<dbReference type="Proteomes" id="UP001564408">
    <property type="component" value="Unassembled WGS sequence"/>
</dbReference>
<protein>
    <submittedName>
        <fullName evidence="3">Lipid-binding SYLF domain-containing protein</fullName>
    </submittedName>
</protein>
<dbReference type="CDD" id="cd11524">
    <property type="entry name" value="SYLF"/>
    <property type="match status" value="1"/>
</dbReference>
<keyword evidence="1" id="KW-1133">Transmembrane helix</keyword>